<dbReference type="PROSITE" id="PS51444">
    <property type="entry name" value="FH2"/>
    <property type="match status" value="1"/>
</dbReference>
<organism evidence="3 4">
    <name type="scientific">Chrysochromulina tobinii</name>
    <dbReference type="NCBI Taxonomy" id="1460289"/>
    <lineage>
        <taxon>Eukaryota</taxon>
        <taxon>Haptista</taxon>
        <taxon>Haptophyta</taxon>
        <taxon>Prymnesiophyceae</taxon>
        <taxon>Prymnesiales</taxon>
        <taxon>Chrysochromulinaceae</taxon>
        <taxon>Chrysochromulina</taxon>
    </lineage>
</organism>
<dbReference type="InterPro" id="IPR002108">
    <property type="entry name" value="ADF-H"/>
</dbReference>
<reference evidence="4" key="1">
    <citation type="journal article" date="2015" name="PLoS Genet.">
        <title>Genome Sequence and Transcriptome Analyses of Chrysochromulina tobin: Metabolic Tools for Enhanced Algal Fitness in the Prominent Order Prymnesiales (Haptophyceae).</title>
        <authorList>
            <person name="Hovde B.T."/>
            <person name="Deodato C.R."/>
            <person name="Hunsperger H.M."/>
            <person name="Ryken S.A."/>
            <person name="Yost W."/>
            <person name="Jha R.K."/>
            <person name="Patterson J."/>
            <person name="Monnat R.J. Jr."/>
            <person name="Barlow S.B."/>
            <person name="Starkenburg S.R."/>
            <person name="Cattolico R.A."/>
        </authorList>
    </citation>
    <scope>NUCLEOTIDE SEQUENCE</scope>
    <source>
        <strain evidence="4">CCMP291</strain>
    </source>
</reference>
<evidence type="ECO:0000313" key="4">
    <source>
        <dbReference type="Proteomes" id="UP000037460"/>
    </source>
</evidence>
<accession>A0A0M0K7Z6</accession>
<dbReference type="Gene3D" id="1.20.58.2220">
    <property type="entry name" value="Formin, FH2 domain"/>
    <property type="match status" value="1"/>
</dbReference>
<evidence type="ECO:0000313" key="3">
    <source>
        <dbReference type="EMBL" id="KOO34508.1"/>
    </source>
</evidence>
<dbReference type="InterPro" id="IPR015425">
    <property type="entry name" value="FH2_Formin"/>
</dbReference>
<dbReference type="Gene3D" id="3.40.20.10">
    <property type="entry name" value="Severin"/>
    <property type="match status" value="1"/>
</dbReference>
<protein>
    <submittedName>
        <fullName evidence="3">Formin-like protein 20-like protein</fullName>
    </submittedName>
</protein>
<dbReference type="SUPFAM" id="SSF55753">
    <property type="entry name" value="Actin depolymerizing proteins"/>
    <property type="match status" value="1"/>
</dbReference>
<dbReference type="InterPro" id="IPR051425">
    <property type="entry name" value="Formin_Homology"/>
</dbReference>
<dbReference type="PANTHER" id="PTHR45725:SF1">
    <property type="entry name" value="DISHEVELLED ASSOCIATED ACTIVATOR OF MORPHOGENESIS, ISOFORM D"/>
    <property type="match status" value="1"/>
</dbReference>
<dbReference type="SUPFAM" id="SSF101447">
    <property type="entry name" value="Formin homology 2 domain (FH2 domain)"/>
    <property type="match status" value="1"/>
</dbReference>
<gene>
    <name evidence="3" type="ORF">Ctob_014693</name>
</gene>
<dbReference type="PROSITE" id="PS51263">
    <property type="entry name" value="ADF_H"/>
    <property type="match status" value="1"/>
</dbReference>
<dbReference type="InterPro" id="IPR029006">
    <property type="entry name" value="ADF-H/Gelsolin-like_dom_sf"/>
</dbReference>
<dbReference type="EMBL" id="JWZX01001196">
    <property type="protein sequence ID" value="KOO34508.1"/>
    <property type="molecule type" value="Genomic_DNA"/>
</dbReference>
<evidence type="ECO:0000259" key="1">
    <source>
        <dbReference type="PROSITE" id="PS51263"/>
    </source>
</evidence>
<dbReference type="AlphaFoldDB" id="A0A0M0K7Z6"/>
<evidence type="ECO:0000259" key="2">
    <source>
        <dbReference type="PROSITE" id="PS51444"/>
    </source>
</evidence>
<dbReference type="OrthoDB" id="1668162at2759"/>
<comment type="caution">
    <text evidence="3">The sequence shown here is derived from an EMBL/GenBank/DDBJ whole genome shotgun (WGS) entry which is preliminary data.</text>
</comment>
<dbReference type="InterPro" id="IPR042201">
    <property type="entry name" value="FH2_Formin_sf"/>
</dbReference>
<dbReference type="Pfam" id="PF00241">
    <property type="entry name" value="Cofilin_ADF"/>
    <property type="match status" value="1"/>
</dbReference>
<dbReference type="SMART" id="SM00498">
    <property type="entry name" value="FH2"/>
    <property type="match status" value="1"/>
</dbReference>
<name>A0A0M0K7Z6_9EUKA</name>
<dbReference type="GO" id="GO:0003779">
    <property type="term" value="F:actin binding"/>
    <property type="evidence" value="ECO:0007669"/>
    <property type="project" value="InterPro"/>
</dbReference>
<keyword evidence="4" id="KW-1185">Reference proteome</keyword>
<feature type="non-terminal residue" evidence="3">
    <location>
        <position position="1"/>
    </location>
</feature>
<sequence length="624" mass="66913">GTKPARKDKAVDEASSSVDAADADAAEVGVERRRLFWVRVPDRLVDTTVYGTLSVRIEEVSAAASAAVEAMVTEHFVRAKEKRMLTEAERVGQEVGAIGGVLKEGSLTFLDQRRFNNLAIALTRLGLPNATLREAVLAGDERVLTPEVVELLVPCAPTADDIEAIAPYDGDPALLAQVERFFWEVHKVPHFTNRLLALRAKQTYAAQAAHAQRLLEQVNCACSAVLVSDAFEVLLALVLAAGNAINRGTARGGVRGYKLDVLVKLADVKSMAGGAKGRGATLLRLLVELAERALPESAARWTEDLECVGPASRISWDRITSELAQMKASIELCQRVHKAVKAKAKDSAAVDAFGATIGQWLEGAQRTLGMQQESLRSTQRLFRAVAQRLGEDASGGVGPETLFSLLERFRHQWCGASAALADASQQAAREVGRAQRKAERAAVIEAKRAAAHAAAAASAAALGDGDTSSTAWMRVRDHEHPNNWLLVGPSTHDANQVELIGEGAGGLSECRQRLVECGGATRVVYGGLRLVAVDTRRGIRSERPKFVFVMATGADVPIRAATRGMLERGAIAEVLQQTHISFEVEGVDELTAQTIAAKLLHSGGAHKPNAFDFGGGQVLEEEWY</sequence>
<dbReference type="PANTHER" id="PTHR45725">
    <property type="entry name" value="FORMIN HOMOLOGY 2 FAMILY MEMBER"/>
    <property type="match status" value="1"/>
</dbReference>
<feature type="domain" description="ADF-H" evidence="1">
    <location>
        <begin position="459"/>
        <end position="600"/>
    </location>
</feature>
<dbReference type="Pfam" id="PF02181">
    <property type="entry name" value="FH2"/>
    <property type="match status" value="1"/>
</dbReference>
<proteinExistence type="predicted"/>
<feature type="domain" description="FH2" evidence="2">
    <location>
        <begin position="22"/>
        <end position="439"/>
    </location>
</feature>
<dbReference type="Proteomes" id="UP000037460">
    <property type="component" value="Unassembled WGS sequence"/>
</dbReference>